<dbReference type="InterPro" id="IPR050304">
    <property type="entry name" value="MT-severing_AAA_ATPase"/>
</dbReference>
<dbReference type="InterPro" id="IPR027417">
    <property type="entry name" value="P-loop_NTPase"/>
</dbReference>
<dbReference type="EMBL" id="SWAD01000012">
    <property type="protein sequence ID" value="TMQ78102.1"/>
    <property type="molecule type" value="Genomic_DNA"/>
</dbReference>
<dbReference type="Gene3D" id="3.40.50.300">
    <property type="entry name" value="P-loop containing nucleotide triphosphate hydrolases"/>
    <property type="match status" value="1"/>
</dbReference>
<reference evidence="2 3" key="1">
    <citation type="submission" date="2019-04" db="EMBL/GenBank/DDBJ databases">
        <title>A novel phosphate-accumulating bacterium identified in bioreactor for phosphate removal from wastewater.</title>
        <authorList>
            <person name="Kotlyarov R.Y."/>
            <person name="Beletsky A.V."/>
            <person name="Kallistova A.Y."/>
            <person name="Dorofeev A.G."/>
            <person name="Nikolaev Y.Y."/>
            <person name="Pimenov N.V."/>
            <person name="Ravin N.V."/>
            <person name="Mardanov A.V."/>
        </authorList>
    </citation>
    <scope>NUCLEOTIDE SEQUENCE [LARGE SCALE GENOMIC DNA]</scope>
    <source>
        <strain evidence="2 3">Bin19</strain>
    </source>
</reference>
<dbReference type="SMART" id="SM00382">
    <property type="entry name" value="AAA"/>
    <property type="match status" value="1"/>
</dbReference>
<dbReference type="Proteomes" id="UP000306324">
    <property type="component" value="Unassembled WGS sequence"/>
</dbReference>
<proteinExistence type="predicted"/>
<dbReference type="CDD" id="cd19481">
    <property type="entry name" value="RecA-like_protease"/>
    <property type="match status" value="1"/>
</dbReference>
<dbReference type="PANTHER" id="PTHR23074">
    <property type="entry name" value="AAA DOMAIN-CONTAINING"/>
    <property type="match status" value="1"/>
</dbReference>
<accession>A0A5S4ERP2</accession>
<gene>
    <name evidence="2" type="ORF">ACCUM_2317</name>
</gene>
<dbReference type="InterPro" id="IPR003959">
    <property type="entry name" value="ATPase_AAA_core"/>
</dbReference>
<dbReference type="AlphaFoldDB" id="A0A5S4ERP2"/>
<dbReference type="GO" id="GO:0051301">
    <property type="term" value="P:cell division"/>
    <property type="evidence" value="ECO:0007669"/>
    <property type="project" value="UniProtKB-KW"/>
</dbReference>
<protein>
    <submittedName>
        <fullName evidence="2">Cell division protein FtsH</fullName>
    </submittedName>
</protein>
<evidence type="ECO:0000313" key="2">
    <source>
        <dbReference type="EMBL" id="TMQ78102.1"/>
    </source>
</evidence>
<dbReference type="GO" id="GO:0005524">
    <property type="term" value="F:ATP binding"/>
    <property type="evidence" value="ECO:0007669"/>
    <property type="project" value="InterPro"/>
</dbReference>
<dbReference type="RefSeq" id="WP_138677522.1">
    <property type="nucleotide sequence ID" value="NZ_SWAD01000012.1"/>
</dbReference>
<dbReference type="SUPFAM" id="SSF52540">
    <property type="entry name" value="P-loop containing nucleoside triphosphate hydrolases"/>
    <property type="match status" value="1"/>
</dbReference>
<comment type="caution">
    <text evidence="2">The sequence shown here is derived from an EMBL/GenBank/DDBJ whole genome shotgun (WGS) entry which is preliminary data.</text>
</comment>
<keyword evidence="3" id="KW-1185">Reference proteome</keyword>
<feature type="domain" description="AAA+ ATPase" evidence="1">
    <location>
        <begin position="125"/>
        <end position="257"/>
    </location>
</feature>
<sequence length="386" mass="43392">MNTDIRFINELVRIVNGALRLDLDKVRNYTAFLAEKLETAGEKSSADRLRKLLEETDNQLRPADVRFSTTLPVDAESRFPLIEHIKLKTLQEPPVQLLQSQWDVVNEFVSVAKSYASLDTTELSGALSFLMYGPPGTGKSRVARHIAKEIGLELYVARLDGLISSYLGSTSKNIRALFDFAAKTPCVLFLDEFDAIAKLRGDSQELGELKRVVNSFLQNLDTLGRQSIVLAATNHETLLDTAVWRRFTYRLALQLPSSEQREHMWADFIEPIHFSPRDLTVLADLSEGFSGSDIREVCARLKRRHFSTGKPIYLKDAFPVLQNLAIGAEDGARFIARLANKEAPDIVEALRERDQRLYSFAMLGELLGLSKATVHRVSKLEGEERG</sequence>
<evidence type="ECO:0000313" key="3">
    <source>
        <dbReference type="Proteomes" id="UP000306324"/>
    </source>
</evidence>
<organism evidence="2 3">
    <name type="scientific">Candidatus Accumulibacter phosphatis</name>
    <dbReference type="NCBI Taxonomy" id="327160"/>
    <lineage>
        <taxon>Bacteria</taxon>
        <taxon>Pseudomonadati</taxon>
        <taxon>Pseudomonadota</taxon>
        <taxon>Betaproteobacteria</taxon>
        <taxon>Candidatus Accumulibacter</taxon>
    </lineage>
</organism>
<dbReference type="OrthoDB" id="9809379at2"/>
<dbReference type="GO" id="GO:0016887">
    <property type="term" value="F:ATP hydrolysis activity"/>
    <property type="evidence" value="ECO:0007669"/>
    <property type="project" value="InterPro"/>
</dbReference>
<evidence type="ECO:0000259" key="1">
    <source>
        <dbReference type="SMART" id="SM00382"/>
    </source>
</evidence>
<keyword evidence="2" id="KW-0131">Cell cycle</keyword>
<dbReference type="InterPro" id="IPR003593">
    <property type="entry name" value="AAA+_ATPase"/>
</dbReference>
<keyword evidence="2" id="KW-0132">Cell division</keyword>
<dbReference type="PANTHER" id="PTHR23074:SF83">
    <property type="entry name" value="VACUOLAR PROTEIN SORTING-ASSOCIATED PROTEIN 4A"/>
    <property type="match status" value="1"/>
</dbReference>
<dbReference type="Gene3D" id="1.10.8.60">
    <property type="match status" value="1"/>
</dbReference>
<name>A0A5S4ERP2_9PROT</name>
<dbReference type="Pfam" id="PF00004">
    <property type="entry name" value="AAA"/>
    <property type="match status" value="1"/>
</dbReference>